<dbReference type="Proteomes" id="UP000532440">
    <property type="component" value="Unassembled WGS sequence"/>
</dbReference>
<dbReference type="Gene3D" id="3.40.50.1820">
    <property type="entry name" value="alpha/beta hydrolase"/>
    <property type="match status" value="1"/>
</dbReference>
<protein>
    <submittedName>
        <fullName evidence="3">Non-heme chloroperoxidase</fullName>
        <ecNumber evidence="3">1.11.1.10</ecNumber>
    </submittedName>
</protein>
<dbReference type="EMBL" id="JACHGB010000001">
    <property type="protein sequence ID" value="MBB5270437.1"/>
    <property type="molecule type" value="Genomic_DNA"/>
</dbReference>
<feature type="region of interest" description="Disordered" evidence="1">
    <location>
        <begin position="1"/>
        <end position="26"/>
    </location>
</feature>
<dbReference type="InterPro" id="IPR029058">
    <property type="entry name" value="AB_hydrolase_fold"/>
</dbReference>
<dbReference type="GO" id="GO:0016691">
    <property type="term" value="F:chloride peroxidase activity"/>
    <property type="evidence" value="ECO:0007669"/>
    <property type="project" value="UniProtKB-EC"/>
</dbReference>
<dbReference type="PANTHER" id="PTHR43194">
    <property type="entry name" value="HYDROLASE ALPHA/BETA FOLD FAMILY"/>
    <property type="match status" value="1"/>
</dbReference>
<keyword evidence="3" id="KW-0560">Oxidoreductase</keyword>
<dbReference type="Pfam" id="PF00561">
    <property type="entry name" value="Abhydrolase_1"/>
    <property type="match status" value="1"/>
</dbReference>
<evidence type="ECO:0000313" key="3">
    <source>
        <dbReference type="EMBL" id="MBB5270437.1"/>
    </source>
</evidence>
<comment type="caution">
    <text evidence="3">The sequence shown here is derived from an EMBL/GenBank/DDBJ whole genome shotgun (WGS) entry which is preliminary data.</text>
</comment>
<dbReference type="AlphaFoldDB" id="A0A7W8HE75"/>
<dbReference type="PANTHER" id="PTHR43194:SF2">
    <property type="entry name" value="PEROXISOMAL MEMBRANE PROTEIN LPX1"/>
    <property type="match status" value="1"/>
</dbReference>
<sequence>MSAGTRLPGTPTPMHSWPGAGGVRIAGDSWGDPGGPLVLLQHGGGQTRHAWKGAGEALGAVGYHAVAFDARGHGDSDWAPDGRYGQDVMVEDLECVVAALGGRRPVLVGASMGGGTSLVAVGEERVDAAALVLVDIGPHIETEGVEKIHAFMDRNPDGFASLDEVADAIASYQPHRKRPSSLDGLGKNVRMGPDGRYRWHWDPRFRAGSQVLEQRQERLVACSRRLRLPTLLVRGGLSDLLSEEGARAFLELCPHSEYVNVTGAGHMVAGDRNDVFAGAVIDFLQRTVPVGGAPVYPSPPLHPHHEGPPGDVTDVP</sequence>
<gene>
    <name evidence="3" type="ORF">HNQ70_000421</name>
</gene>
<feature type="region of interest" description="Disordered" evidence="1">
    <location>
        <begin position="294"/>
        <end position="316"/>
    </location>
</feature>
<feature type="domain" description="AB hydrolase-1" evidence="2">
    <location>
        <begin position="36"/>
        <end position="268"/>
    </location>
</feature>
<dbReference type="RefSeq" id="WP_183963797.1">
    <property type="nucleotide sequence ID" value="NZ_BAABEW010000004.1"/>
</dbReference>
<evidence type="ECO:0000313" key="4">
    <source>
        <dbReference type="Proteomes" id="UP000532440"/>
    </source>
</evidence>
<dbReference type="SUPFAM" id="SSF53474">
    <property type="entry name" value="alpha/beta-Hydrolases"/>
    <property type="match status" value="1"/>
</dbReference>
<dbReference type="InterPro" id="IPR050228">
    <property type="entry name" value="Carboxylesterase_BioH"/>
</dbReference>
<proteinExistence type="predicted"/>
<dbReference type="EC" id="1.11.1.10" evidence="3"/>
<keyword evidence="3" id="KW-0575">Peroxidase</keyword>
<dbReference type="InterPro" id="IPR000073">
    <property type="entry name" value="AB_hydrolase_1"/>
</dbReference>
<keyword evidence="4" id="KW-1185">Reference proteome</keyword>
<reference evidence="3 4" key="1">
    <citation type="submission" date="2020-08" db="EMBL/GenBank/DDBJ databases">
        <title>Genomic Encyclopedia of Type Strains, Phase IV (KMG-IV): sequencing the most valuable type-strain genomes for metagenomic binning, comparative biology and taxonomic classification.</title>
        <authorList>
            <person name="Goeker M."/>
        </authorList>
    </citation>
    <scope>NUCLEOTIDE SEQUENCE [LARGE SCALE GENOMIC DNA]</scope>
    <source>
        <strain evidence="3 4">DSM 29781</strain>
    </source>
</reference>
<organism evidence="3 4">
    <name type="scientific">Quisquiliibacterium transsilvanicum</name>
    <dbReference type="NCBI Taxonomy" id="1549638"/>
    <lineage>
        <taxon>Bacteria</taxon>
        <taxon>Pseudomonadati</taxon>
        <taxon>Pseudomonadota</taxon>
        <taxon>Betaproteobacteria</taxon>
        <taxon>Burkholderiales</taxon>
        <taxon>Burkholderiaceae</taxon>
        <taxon>Quisquiliibacterium</taxon>
    </lineage>
</organism>
<accession>A0A7W8HE75</accession>
<name>A0A7W8HE75_9BURK</name>
<evidence type="ECO:0000256" key="1">
    <source>
        <dbReference type="SAM" id="MobiDB-lite"/>
    </source>
</evidence>
<evidence type="ECO:0000259" key="2">
    <source>
        <dbReference type="Pfam" id="PF00561"/>
    </source>
</evidence>